<protein>
    <recommendedName>
        <fullName evidence="3">FHA domain-containing protein</fullName>
    </recommendedName>
</protein>
<dbReference type="OrthoDB" id="4748418at2"/>
<feature type="non-terminal residue" evidence="1">
    <location>
        <position position="62"/>
    </location>
</feature>
<proteinExistence type="predicted"/>
<comment type="caution">
    <text evidence="1">The sequence shown here is derived from an EMBL/GenBank/DDBJ whole genome shotgun (WGS) entry which is preliminary data.</text>
</comment>
<dbReference type="Proteomes" id="UP000230971">
    <property type="component" value="Unassembled WGS sequence"/>
</dbReference>
<reference evidence="1 2" key="1">
    <citation type="journal article" date="2017" name="Infect. Genet. Evol.">
        <title>The new phylogeny of the genus Mycobacterium: The old and the news.</title>
        <authorList>
            <person name="Tortoli E."/>
            <person name="Fedrizzi T."/>
            <person name="Meehan C.J."/>
            <person name="Trovato A."/>
            <person name="Grottola A."/>
            <person name="Giacobazzi E."/>
            <person name="Serpini G.F."/>
            <person name="Tagliazucchi S."/>
            <person name="Fabio A."/>
            <person name="Bettua C."/>
            <person name="Bertorelli R."/>
            <person name="Frascaro F."/>
            <person name="De Sanctis V."/>
            <person name="Pecorari M."/>
            <person name="Jousson O."/>
            <person name="Segata N."/>
            <person name="Cirillo D.M."/>
        </authorList>
    </citation>
    <scope>NUCLEOTIDE SEQUENCE [LARGE SCALE GENOMIC DNA]</scope>
    <source>
        <strain evidence="1 2">NCTC 12882</strain>
    </source>
</reference>
<sequence length="62" mass="6939">MRPEAQASPLTVWVGSKRYTFPAGRDVTVGRDTRSDIHLDGMEPTTSPTHLVLHHDGRQWVA</sequence>
<gene>
    <name evidence="1" type="ORF">CQY23_19335</name>
</gene>
<name>A0A2G5PCR0_MYCCE</name>
<dbReference type="Gene3D" id="2.60.200.20">
    <property type="match status" value="1"/>
</dbReference>
<organism evidence="1 2">
    <name type="scientific">Mycobacterium celatum</name>
    <dbReference type="NCBI Taxonomy" id="28045"/>
    <lineage>
        <taxon>Bacteria</taxon>
        <taxon>Bacillati</taxon>
        <taxon>Actinomycetota</taxon>
        <taxon>Actinomycetes</taxon>
        <taxon>Mycobacteriales</taxon>
        <taxon>Mycobacteriaceae</taxon>
        <taxon>Mycobacterium</taxon>
    </lineage>
</organism>
<dbReference type="SUPFAM" id="SSF49879">
    <property type="entry name" value="SMAD/FHA domain"/>
    <property type="match status" value="1"/>
</dbReference>
<evidence type="ECO:0000313" key="1">
    <source>
        <dbReference type="EMBL" id="PIB75870.1"/>
    </source>
</evidence>
<dbReference type="EMBL" id="PDKV01000030">
    <property type="protein sequence ID" value="PIB75870.1"/>
    <property type="molecule type" value="Genomic_DNA"/>
</dbReference>
<evidence type="ECO:0008006" key="3">
    <source>
        <dbReference type="Google" id="ProtNLM"/>
    </source>
</evidence>
<evidence type="ECO:0000313" key="2">
    <source>
        <dbReference type="Proteomes" id="UP000230971"/>
    </source>
</evidence>
<dbReference type="AlphaFoldDB" id="A0A2G5PCR0"/>
<accession>A0A2G5PCR0</accession>
<dbReference type="InterPro" id="IPR008984">
    <property type="entry name" value="SMAD_FHA_dom_sf"/>
</dbReference>